<evidence type="ECO:0000313" key="1">
    <source>
        <dbReference type="EMBL" id="SDY85515.1"/>
    </source>
</evidence>
<evidence type="ECO:0000313" key="2">
    <source>
        <dbReference type="Proteomes" id="UP000199026"/>
    </source>
</evidence>
<keyword evidence="2" id="KW-1185">Reference proteome</keyword>
<accession>A0A1H3NAL2</accession>
<dbReference type="Proteomes" id="UP000199026">
    <property type="component" value="Unassembled WGS sequence"/>
</dbReference>
<reference evidence="1 2" key="1">
    <citation type="submission" date="2016-10" db="EMBL/GenBank/DDBJ databases">
        <authorList>
            <person name="de Groot N.N."/>
        </authorList>
    </citation>
    <scope>NUCLEOTIDE SEQUENCE [LARGE SCALE GENOMIC DNA]</scope>
    <source>
        <strain evidence="1 2">DSM 24677</strain>
    </source>
</reference>
<protein>
    <submittedName>
        <fullName evidence="1">Uncharacterized protein</fullName>
    </submittedName>
</protein>
<organism evidence="1 2">
    <name type="scientific">Lentibacter algarum</name>
    <dbReference type="NCBI Taxonomy" id="576131"/>
    <lineage>
        <taxon>Bacteria</taxon>
        <taxon>Pseudomonadati</taxon>
        <taxon>Pseudomonadota</taxon>
        <taxon>Alphaproteobacteria</taxon>
        <taxon>Rhodobacterales</taxon>
        <taxon>Roseobacteraceae</taxon>
        <taxon>Lentibacter</taxon>
    </lineage>
</organism>
<dbReference type="EMBL" id="FNPR01000006">
    <property type="protein sequence ID" value="SDY85515.1"/>
    <property type="molecule type" value="Genomic_DNA"/>
</dbReference>
<dbReference type="AlphaFoldDB" id="A0A1H3NAL2"/>
<proteinExistence type="predicted"/>
<gene>
    <name evidence="1" type="ORF">SAMN05444486_10619</name>
</gene>
<name>A0A1H3NAL2_9RHOB</name>
<sequence>MPVSGFVRAMLAGLVVSGCATSGKQCEKPDRTSLSYGDVTMFAPEGCWFTDEGNSPVRSIACSDGRQGLAIADVSDVSVEADE</sequence>
<dbReference type="STRING" id="576131.SAMN05444486_10619"/>